<dbReference type="PANTHER" id="PTHR36195">
    <property type="entry name" value="DOMAIN PROTEIN, PUTATIVE (AFU_ORTHOLOGUE AFUA_5G01990)-RELATED-RELATED"/>
    <property type="match status" value="1"/>
</dbReference>
<reference evidence="3" key="1">
    <citation type="journal article" date="2023" name="Mol. Phylogenet. Evol.">
        <title>Genome-scale phylogeny and comparative genomics of the fungal order Sordariales.</title>
        <authorList>
            <person name="Hensen N."/>
            <person name="Bonometti L."/>
            <person name="Westerberg I."/>
            <person name="Brannstrom I.O."/>
            <person name="Guillou S."/>
            <person name="Cros-Aarteil S."/>
            <person name="Calhoun S."/>
            <person name="Haridas S."/>
            <person name="Kuo A."/>
            <person name="Mondo S."/>
            <person name="Pangilinan J."/>
            <person name="Riley R."/>
            <person name="LaButti K."/>
            <person name="Andreopoulos B."/>
            <person name="Lipzen A."/>
            <person name="Chen C."/>
            <person name="Yan M."/>
            <person name="Daum C."/>
            <person name="Ng V."/>
            <person name="Clum A."/>
            <person name="Steindorff A."/>
            <person name="Ohm R.A."/>
            <person name="Martin F."/>
            <person name="Silar P."/>
            <person name="Natvig D.O."/>
            <person name="Lalanne C."/>
            <person name="Gautier V."/>
            <person name="Ament-Velasquez S.L."/>
            <person name="Kruys A."/>
            <person name="Hutchinson M.I."/>
            <person name="Powell A.J."/>
            <person name="Barry K."/>
            <person name="Miller A.N."/>
            <person name="Grigoriev I.V."/>
            <person name="Debuchy R."/>
            <person name="Gladieux P."/>
            <person name="Hiltunen Thoren M."/>
            <person name="Johannesson H."/>
        </authorList>
    </citation>
    <scope>NUCLEOTIDE SEQUENCE [LARGE SCALE GENOMIC DNA]</scope>
    <source>
        <strain evidence="3">CBS 340.73</strain>
    </source>
</reference>
<dbReference type="Proteomes" id="UP001303473">
    <property type="component" value="Unassembled WGS sequence"/>
</dbReference>
<dbReference type="AlphaFoldDB" id="A0AAN6S758"/>
<sequence length="158" mass="16104">MYNFITLVAAVAATAAPLVSAVGSARVVNNCGSAVTVWSVGQNVAGPYSVAANGGSYGETFVKDPVTGGKALKITLQPDGLYTGAPQTIFAYNLDTDANQIWYDLSDVFGDAFAGSKLVEASSDATCPQIVWSNGTPPAGSQVKVCSANSDVTLTLCA</sequence>
<keyword evidence="3" id="KW-1185">Reference proteome</keyword>
<proteinExistence type="predicted"/>
<keyword evidence="1" id="KW-0732">Signal</keyword>
<gene>
    <name evidence="2" type="ORF">QBC46DRAFT_379837</name>
</gene>
<protein>
    <submittedName>
        <fullName evidence="2">Bys1 family protein</fullName>
    </submittedName>
</protein>
<dbReference type="EMBL" id="MU853773">
    <property type="protein sequence ID" value="KAK3942543.1"/>
    <property type="molecule type" value="Genomic_DNA"/>
</dbReference>
<name>A0AAN6S758_9PEZI</name>
<feature type="chain" id="PRO_5042994401" evidence="1">
    <location>
        <begin position="22"/>
        <end position="158"/>
    </location>
</feature>
<comment type="caution">
    <text evidence="2">The sequence shown here is derived from an EMBL/GenBank/DDBJ whole genome shotgun (WGS) entry which is preliminary data.</text>
</comment>
<evidence type="ECO:0000313" key="3">
    <source>
        <dbReference type="Proteomes" id="UP001303473"/>
    </source>
</evidence>
<feature type="signal peptide" evidence="1">
    <location>
        <begin position="1"/>
        <end position="21"/>
    </location>
</feature>
<organism evidence="2 3">
    <name type="scientific">Diplogelasinospora grovesii</name>
    <dbReference type="NCBI Taxonomy" id="303347"/>
    <lineage>
        <taxon>Eukaryota</taxon>
        <taxon>Fungi</taxon>
        <taxon>Dikarya</taxon>
        <taxon>Ascomycota</taxon>
        <taxon>Pezizomycotina</taxon>
        <taxon>Sordariomycetes</taxon>
        <taxon>Sordariomycetidae</taxon>
        <taxon>Sordariales</taxon>
        <taxon>Diplogelasinosporaceae</taxon>
        <taxon>Diplogelasinospora</taxon>
    </lineage>
</organism>
<dbReference type="InterPro" id="IPR006771">
    <property type="entry name" value="CetA-like"/>
</dbReference>
<dbReference type="PANTHER" id="PTHR36195:SF4">
    <property type="entry name" value="DOMAIN PROTEIN, PUTATIVE (AFU_ORTHOLOGUE AFUA_5G01990)-RELATED"/>
    <property type="match status" value="1"/>
</dbReference>
<evidence type="ECO:0000313" key="2">
    <source>
        <dbReference type="EMBL" id="KAK3942543.1"/>
    </source>
</evidence>
<evidence type="ECO:0000256" key="1">
    <source>
        <dbReference type="SAM" id="SignalP"/>
    </source>
</evidence>
<dbReference type="Pfam" id="PF04681">
    <property type="entry name" value="Bys1"/>
    <property type="match status" value="1"/>
</dbReference>
<accession>A0AAN6S758</accession>